<name>A0A1M4WUF8_9FLAO</name>
<feature type="transmembrane region" description="Helical" evidence="1">
    <location>
        <begin position="151"/>
        <end position="168"/>
    </location>
</feature>
<proteinExistence type="predicted"/>
<sequence>MLTTNDEKINGFLFVIVLPFLLYFMSYYGFESSYARLKTMEKAPAFMFSSVYAYRVIPNYLSVYGTEILTFIVDDYFPFTKNFLLKQGTLFYHSTFLINSFFFLLSSVILNSIFGISSSGIPTSVIVRRMTHLLAVFFIVITQYVPTNCDSVAIFFYLLGCILTFKYLQKKKLADFVQLIIVIAVSTFVRETACLIISFFAAVLIDFEKLKEKDFSFVIEIFILAVAFAIPYIALRMIINQEVSLVEGIYLFQNFTSLFNMSGLMFAVISVYFCYQLCNEEGKSLVKKYIFFSLPYLLMITVVGLFWEVRLFVPIILTGLIFVSYQFKIQIIKP</sequence>
<feature type="transmembrane region" description="Helical" evidence="1">
    <location>
        <begin position="293"/>
        <end position="323"/>
    </location>
</feature>
<accession>A0A1M4WUF8</accession>
<dbReference type="AlphaFoldDB" id="A0A1M4WUF8"/>
<keyword evidence="2" id="KW-0328">Glycosyltransferase</keyword>
<evidence type="ECO:0000313" key="2">
    <source>
        <dbReference type="EMBL" id="SHE84838.1"/>
    </source>
</evidence>
<dbReference type="RefSeq" id="WP_072884281.1">
    <property type="nucleotide sequence ID" value="NZ_FQVO01000005.1"/>
</dbReference>
<protein>
    <submittedName>
        <fullName evidence="2">Dolichyl-phosphate-mannose-protein mannosyltransferase</fullName>
    </submittedName>
</protein>
<keyword evidence="1" id="KW-1133">Transmembrane helix</keyword>
<feature type="transmembrane region" description="Helical" evidence="1">
    <location>
        <begin position="217"/>
        <end position="239"/>
    </location>
</feature>
<keyword evidence="1" id="KW-0472">Membrane</keyword>
<organism evidence="2 3">
    <name type="scientific">Chryseobacterium takakiae</name>
    <dbReference type="NCBI Taxonomy" id="1302685"/>
    <lineage>
        <taxon>Bacteria</taxon>
        <taxon>Pseudomonadati</taxon>
        <taxon>Bacteroidota</taxon>
        <taxon>Flavobacteriia</taxon>
        <taxon>Flavobacteriales</taxon>
        <taxon>Weeksellaceae</taxon>
        <taxon>Chryseobacterium group</taxon>
        <taxon>Chryseobacterium</taxon>
    </lineage>
</organism>
<feature type="transmembrane region" description="Helical" evidence="1">
    <location>
        <begin position="12"/>
        <end position="30"/>
    </location>
</feature>
<evidence type="ECO:0000313" key="3">
    <source>
        <dbReference type="Proteomes" id="UP000184236"/>
    </source>
</evidence>
<dbReference type="GO" id="GO:0016757">
    <property type="term" value="F:glycosyltransferase activity"/>
    <property type="evidence" value="ECO:0007669"/>
    <property type="project" value="UniProtKB-KW"/>
</dbReference>
<dbReference type="EMBL" id="FQVO01000005">
    <property type="protein sequence ID" value="SHE84838.1"/>
    <property type="molecule type" value="Genomic_DNA"/>
</dbReference>
<keyword evidence="3" id="KW-1185">Reference proteome</keyword>
<keyword evidence="2" id="KW-0808">Transferase</keyword>
<keyword evidence="1" id="KW-0812">Transmembrane</keyword>
<feature type="transmembrane region" description="Helical" evidence="1">
    <location>
        <begin position="180"/>
        <end position="205"/>
    </location>
</feature>
<feature type="transmembrane region" description="Helical" evidence="1">
    <location>
        <begin position="92"/>
        <end position="114"/>
    </location>
</feature>
<feature type="transmembrane region" description="Helical" evidence="1">
    <location>
        <begin position="251"/>
        <end position="273"/>
    </location>
</feature>
<dbReference type="OrthoDB" id="1274296at2"/>
<evidence type="ECO:0000256" key="1">
    <source>
        <dbReference type="SAM" id="Phobius"/>
    </source>
</evidence>
<dbReference type="Proteomes" id="UP000184236">
    <property type="component" value="Unassembled WGS sequence"/>
</dbReference>
<gene>
    <name evidence="2" type="ORF">SAMN05444408_10519</name>
</gene>
<feature type="transmembrane region" description="Helical" evidence="1">
    <location>
        <begin position="51"/>
        <end position="72"/>
    </location>
</feature>
<feature type="transmembrane region" description="Helical" evidence="1">
    <location>
        <begin position="126"/>
        <end position="145"/>
    </location>
</feature>
<dbReference type="STRING" id="1302685.SAMN05444408_10519"/>
<reference evidence="3" key="1">
    <citation type="submission" date="2016-11" db="EMBL/GenBank/DDBJ databases">
        <authorList>
            <person name="Varghese N."/>
            <person name="Submissions S."/>
        </authorList>
    </citation>
    <scope>NUCLEOTIDE SEQUENCE [LARGE SCALE GENOMIC DNA]</scope>
    <source>
        <strain evidence="3">DSM 26898</strain>
    </source>
</reference>